<dbReference type="AlphaFoldDB" id="A0A9P8RT97"/>
<accession>A0A9P8RT97</accession>
<reference evidence="2" key="1">
    <citation type="submission" date="2021-03" db="EMBL/GenBank/DDBJ databases">
        <title>Comparative genomics and phylogenomic investigation of the class Geoglossomycetes provide insights into ecological specialization and systematics.</title>
        <authorList>
            <person name="Melie T."/>
            <person name="Pirro S."/>
            <person name="Miller A.N."/>
            <person name="Quandt A."/>
        </authorList>
    </citation>
    <scope>NUCLEOTIDE SEQUENCE</scope>
    <source>
        <strain evidence="2">CAQ_001_2017</strain>
    </source>
</reference>
<evidence type="ECO:0000256" key="1">
    <source>
        <dbReference type="SAM" id="Phobius"/>
    </source>
</evidence>
<keyword evidence="1" id="KW-0472">Membrane</keyword>
<keyword evidence="3" id="KW-1185">Reference proteome</keyword>
<dbReference type="EMBL" id="JAGHQM010000054">
    <property type="protein sequence ID" value="KAH0565860.1"/>
    <property type="molecule type" value="Genomic_DNA"/>
</dbReference>
<comment type="caution">
    <text evidence="2">The sequence shown here is derived from an EMBL/GenBank/DDBJ whole genome shotgun (WGS) entry which is preliminary data.</text>
</comment>
<keyword evidence="1" id="KW-1133">Transmembrane helix</keyword>
<dbReference type="Proteomes" id="UP000750711">
    <property type="component" value="Unassembled WGS sequence"/>
</dbReference>
<proteinExistence type="predicted"/>
<evidence type="ECO:0000313" key="3">
    <source>
        <dbReference type="Proteomes" id="UP000750711"/>
    </source>
</evidence>
<feature type="transmembrane region" description="Helical" evidence="1">
    <location>
        <begin position="6"/>
        <end position="24"/>
    </location>
</feature>
<sequence>MATGIIIGIAGLINGLAFGILSVLPKMTPDKVDGVDSKVRIAVGLASQMGGDSPYIAAFNEMTQFVGYYDPSGKIETGGFSDFNINQHCDKCRKGQQATYLQIFAGDDAICVAYIGQTWADGTKLGWLGDMGKVCGMPNYYSNIQVEMADGGSHVPYCTWFDRDHSDPTFNVGAIQLHMPAFSKMGQYSAPPENVLCSKPITVAHYDAGRDDSILPSFWGSTRKSRRTLGSSKKDFRPRSSASNSAFNETLIASHLPQHNATALCASPESRGPDFISFDEGVFCDMTNRITWPLCGETITNGCYDWKTHSFVDRKLRKRETDYSNIVEWKSGG</sequence>
<evidence type="ECO:0000313" key="2">
    <source>
        <dbReference type="EMBL" id="KAH0565860.1"/>
    </source>
</evidence>
<protein>
    <submittedName>
        <fullName evidence="2">Uncharacterized protein</fullName>
    </submittedName>
</protein>
<gene>
    <name evidence="2" type="ORF">GP486_000738</name>
</gene>
<keyword evidence="1" id="KW-0812">Transmembrane</keyword>
<organism evidence="2 3">
    <name type="scientific">Trichoglossum hirsutum</name>
    <dbReference type="NCBI Taxonomy" id="265104"/>
    <lineage>
        <taxon>Eukaryota</taxon>
        <taxon>Fungi</taxon>
        <taxon>Dikarya</taxon>
        <taxon>Ascomycota</taxon>
        <taxon>Pezizomycotina</taxon>
        <taxon>Geoglossomycetes</taxon>
        <taxon>Geoglossales</taxon>
        <taxon>Geoglossaceae</taxon>
        <taxon>Trichoglossum</taxon>
    </lineage>
</organism>
<name>A0A9P8RT97_9PEZI</name>